<comment type="caution">
    <text evidence="1">The sequence shown here is derived from an EMBL/GenBank/DDBJ whole genome shotgun (WGS) entry which is preliminary data.</text>
</comment>
<dbReference type="Proteomes" id="UP000662438">
    <property type="component" value="Unassembled WGS sequence"/>
</dbReference>
<dbReference type="EMBL" id="JADIXG010000019">
    <property type="protein sequence ID" value="MBF1971469.1"/>
    <property type="molecule type" value="Genomic_DNA"/>
</dbReference>
<gene>
    <name evidence="1" type="ORF">ISX34_16495</name>
</gene>
<dbReference type="RefSeq" id="WP_193852811.1">
    <property type="nucleotide sequence ID" value="NZ_JAAMTA010000016.1"/>
</dbReference>
<proteinExistence type="predicted"/>
<protein>
    <recommendedName>
        <fullName evidence="3">Transposase</fullName>
    </recommendedName>
</protein>
<reference evidence="1 2" key="1">
    <citation type="submission" date="2020-10" db="EMBL/GenBank/DDBJ databases">
        <title>Genomic surveiliance of eskapee pathogens from blood stream infections in KZN.</title>
        <authorList>
            <person name="Hetsa B.A."/>
            <person name="Amoako D.G."/>
            <person name="Akebe A.L.K."/>
            <person name="Essack S."/>
        </authorList>
    </citation>
    <scope>NUCLEOTIDE SEQUENCE [LARGE SCALE GENOMIC DNA]</scope>
    <source>
        <strain evidence="1 2">E6</strain>
    </source>
</reference>
<accession>A0ABD4JZI6</accession>
<organism evidence="1 2">
    <name type="scientific">Enterobacter hormaechei</name>
    <dbReference type="NCBI Taxonomy" id="158836"/>
    <lineage>
        <taxon>Bacteria</taxon>
        <taxon>Pseudomonadati</taxon>
        <taxon>Pseudomonadota</taxon>
        <taxon>Gammaproteobacteria</taxon>
        <taxon>Enterobacterales</taxon>
        <taxon>Enterobacteriaceae</taxon>
        <taxon>Enterobacter</taxon>
        <taxon>Enterobacter cloacae complex</taxon>
    </lineage>
</organism>
<evidence type="ECO:0000313" key="2">
    <source>
        <dbReference type="Proteomes" id="UP000662438"/>
    </source>
</evidence>
<sequence>MGRKERSNIVRIEKATRASKHKYTSSLQDLARESIPGEWITEIIEHPAMVPVGAEYELLQDVLASSDNVFYKPRRRREYRVDSSNLKKWQLYAENYIDWVGYSQTNGLSHHIQDFDMLFDDKENNNE</sequence>
<name>A0ABD4JZI6_9ENTR</name>
<evidence type="ECO:0008006" key="3">
    <source>
        <dbReference type="Google" id="ProtNLM"/>
    </source>
</evidence>
<dbReference type="AlphaFoldDB" id="A0ABD4JZI6"/>
<evidence type="ECO:0000313" key="1">
    <source>
        <dbReference type="EMBL" id="MBF1971469.1"/>
    </source>
</evidence>